<keyword evidence="4" id="KW-1185">Reference proteome</keyword>
<feature type="compositionally biased region" description="Gly residues" evidence="1">
    <location>
        <begin position="203"/>
        <end position="215"/>
    </location>
</feature>
<dbReference type="EMBL" id="CP123443">
    <property type="protein sequence ID" value="WGK69852.1"/>
    <property type="molecule type" value="Genomic_DNA"/>
</dbReference>
<sequence>MKYLPVMASAQSLSVRPFRALRKRPCFLHSLALLSLLLFADLGWPTPADVLYYLGPAKAQSYRPLNSQARDQVRDIEYGGSFLAPLSAQSINNNKDNFKPVPYGKDEFPMFLQQVRRFEVILIGSIPITLLFGSLIYDILYSVTDPNINGIITATDNDSILGKIGISISVSGLLAVIDMAIHLGHRGKERKERERILRDSEFIGGGDSAKPGGGPDEAEREGPGEEAEPPGGAAVQQGN</sequence>
<accession>A0ABY8MIK9</accession>
<evidence type="ECO:0000313" key="4">
    <source>
        <dbReference type="Proteomes" id="UP001228690"/>
    </source>
</evidence>
<keyword evidence="2" id="KW-0472">Membrane</keyword>
<reference evidence="3 4" key="1">
    <citation type="submission" date="2023-04" db="EMBL/GenBank/DDBJ databases">
        <title>Spirochaete genome identified in red abalone sample constitutes a novel genus.</title>
        <authorList>
            <person name="Sharma S.P."/>
            <person name="Purcell C.M."/>
            <person name="Hyde J.R."/>
            <person name="Severin A.J."/>
        </authorList>
    </citation>
    <scope>NUCLEOTIDE SEQUENCE [LARGE SCALE GENOMIC DNA]</scope>
    <source>
        <strain evidence="3 4">SP-2023</strain>
    </source>
</reference>
<gene>
    <name evidence="3" type="ORF">P0082_03045</name>
</gene>
<name>A0ABY8MIK9_9SPIO</name>
<feature type="compositionally biased region" description="Acidic residues" evidence="1">
    <location>
        <begin position="216"/>
        <end position="228"/>
    </location>
</feature>
<organism evidence="3 4">
    <name type="scientific">Candidatus Haliotispira prima</name>
    <dbReference type="NCBI Taxonomy" id="3034016"/>
    <lineage>
        <taxon>Bacteria</taxon>
        <taxon>Pseudomonadati</taxon>
        <taxon>Spirochaetota</taxon>
        <taxon>Spirochaetia</taxon>
        <taxon>Spirochaetales</taxon>
        <taxon>Spirochaetaceae</taxon>
        <taxon>Candidatus Haliotispira</taxon>
    </lineage>
</organism>
<dbReference type="Proteomes" id="UP001228690">
    <property type="component" value="Chromosome"/>
</dbReference>
<feature type="transmembrane region" description="Helical" evidence="2">
    <location>
        <begin position="160"/>
        <end position="181"/>
    </location>
</feature>
<feature type="compositionally biased region" description="Low complexity" evidence="1">
    <location>
        <begin position="229"/>
        <end position="239"/>
    </location>
</feature>
<protein>
    <recommendedName>
        <fullName evidence="5">MotA/TolQ/ExbB proton channel domain-containing protein</fullName>
    </recommendedName>
</protein>
<feature type="region of interest" description="Disordered" evidence="1">
    <location>
        <begin position="194"/>
        <end position="239"/>
    </location>
</feature>
<feature type="transmembrane region" description="Helical" evidence="2">
    <location>
        <begin position="120"/>
        <end position="140"/>
    </location>
</feature>
<proteinExistence type="predicted"/>
<keyword evidence="2" id="KW-0812">Transmembrane</keyword>
<evidence type="ECO:0000313" key="3">
    <source>
        <dbReference type="EMBL" id="WGK69852.1"/>
    </source>
</evidence>
<evidence type="ECO:0008006" key="5">
    <source>
        <dbReference type="Google" id="ProtNLM"/>
    </source>
</evidence>
<dbReference type="RefSeq" id="WP_326928047.1">
    <property type="nucleotide sequence ID" value="NZ_CP123443.1"/>
</dbReference>
<evidence type="ECO:0000256" key="2">
    <source>
        <dbReference type="SAM" id="Phobius"/>
    </source>
</evidence>
<evidence type="ECO:0000256" key="1">
    <source>
        <dbReference type="SAM" id="MobiDB-lite"/>
    </source>
</evidence>
<keyword evidence="2" id="KW-1133">Transmembrane helix</keyword>